<dbReference type="InterPro" id="IPR010987">
    <property type="entry name" value="Glutathione-S-Trfase_C-like"/>
</dbReference>
<dbReference type="SFLD" id="SFLDS00019">
    <property type="entry name" value="Glutathione_Transferase_(cytos"/>
    <property type="match status" value="1"/>
</dbReference>
<dbReference type="Gene3D" id="3.40.30.10">
    <property type="entry name" value="Glutaredoxin"/>
    <property type="match status" value="1"/>
</dbReference>
<dbReference type="InterPro" id="IPR036249">
    <property type="entry name" value="Thioredoxin-like_sf"/>
</dbReference>
<protein>
    <submittedName>
        <fullName evidence="3">Glutathione S-transferase family protein</fullName>
    </submittedName>
</protein>
<evidence type="ECO:0000259" key="2">
    <source>
        <dbReference type="PROSITE" id="PS50405"/>
    </source>
</evidence>
<dbReference type="InterPro" id="IPR036282">
    <property type="entry name" value="Glutathione-S-Trfase_C_sf"/>
</dbReference>
<dbReference type="AlphaFoldDB" id="A0A7W4FCS1"/>
<dbReference type="PANTHER" id="PTHR44051">
    <property type="entry name" value="GLUTATHIONE S-TRANSFERASE-RELATED"/>
    <property type="match status" value="1"/>
</dbReference>
<name>A0A7W4FCS1_GLUDI</name>
<evidence type="ECO:0000313" key="3">
    <source>
        <dbReference type="EMBL" id="MBB2155376.1"/>
    </source>
</evidence>
<dbReference type="PROSITE" id="PS50405">
    <property type="entry name" value="GST_CTER"/>
    <property type="match status" value="1"/>
</dbReference>
<dbReference type="GO" id="GO:0016740">
    <property type="term" value="F:transferase activity"/>
    <property type="evidence" value="ECO:0007669"/>
    <property type="project" value="UniProtKB-KW"/>
</dbReference>
<dbReference type="SUPFAM" id="SSF52833">
    <property type="entry name" value="Thioredoxin-like"/>
    <property type="match status" value="1"/>
</dbReference>
<organism evidence="3 4">
    <name type="scientific">Gluconacetobacter diazotrophicus</name>
    <name type="common">Acetobacter diazotrophicus</name>
    <dbReference type="NCBI Taxonomy" id="33996"/>
    <lineage>
        <taxon>Bacteria</taxon>
        <taxon>Pseudomonadati</taxon>
        <taxon>Pseudomonadota</taxon>
        <taxon>Alphaproteobacteria</taxon>
        <taxon>Acetobacterales</taxon>
        <taxon>Acetobacteraceae</taxon>
        <taxon>Gluconacetobacter</taxon>
    </lineage>
</organism>
<feature type="domain" description="GST N-terminal" evidence="1">
    <location>
        <begin position="2"/>
        <end position="84"/>
    </location>
</feature>
<dbReference type="PANTHER" id="PTHR44051:SF2">
    <property type="entry name" value="HYPOTHETICAL GLUTATHIONE S-TRANSFERASE LIKE PROTEIN"/>
    <property type="match status" value="1"/>
</dbReference>
<keyword evidence="3" id="KW-0808">Transferase</keyword>
<gene>
    <name evidence="3" type="ORF">HLH33_03470</name>
</gene>
<sequence>MSALVLHDDELDEECYRARLFLSLLGLKARIVAVDVVPGGLQDSPSFRAVSPAGLLPVLRIDGQEICGAGAVLLALAHKRGNWLPDDPAAFAQVAHWLHFASGPLRPAIAARRASLFGGGEPYAALQRQGEAALRIMEDHMAHRRLDGETWFVGDAPSVADIALFPSFALSRDWGVDHAFYPALRRWMRAVRTVPGFVGMSGIPEYA</sequence>
<dbReference type="InterPro" id="IPR040079">
    <property type="entry name" value="Glutathione_S-Trfase"/>
</dbReference>
<dbReference type="SFLD" id="SFLDG00358">
    <property type="entry name" value="Main_(cytGST)"/>
    <property type="match status" value="1"/>
</dbReference>
<comment type="caution">
    <text evidence="3">The sequence shown here is derived from an EMBL/GenBank/DDBJ whole genome shotgun (WGS) entry which is preliminary data.</text>
</comment>
<proteinExistence type="predicted"/>
<accession>A0A7W4FCS1</accession>
<dbReference type="InterPro" id="IPR004045">
    <property type="entry name" value="Glutathione_S-Trfase_N"/>
</dbReference>
<dbReference type="SUPFAM" id="SSF47616">
    <property type="entry name" value="GST C-terminal domain-like"/>
    <property type="match status" value="1"/>
</dbReference>
<dbReference type="Pfam" id="PF13417">
    <property type="entry name" value="GST_N_3"/>
    <property type="match status" value="1"/>
</dbReference>
<dbReference type="PROSITE" id="PS50404">
    <property type="entry name" value="GST_NTER"/>
    <property type="match status" value="1"/>
</dbReference>
<dbReference type="RefSeq" id="WP_183115430.1">
    <property type="nucleotide sequence ID" value="NZ_JABEQG010000004.1"/>
</dbReference>
<evidence type="ECO:0000259" key="1">
    <source>
        <dbReference type="PROSITE" id="PS50404"/>
    </source>
</evidence>
<reference evidence="3 4" key="1">
    <citation type="submission" date="2020-04" db="EMBL/GenBank/DDBJ databases">
        <title>Description of novel Gluconacetobacter.</title>
        <authorList>
            <person name="Sombolestani A."/>
        </authorList>
    </citation>
    <scope>NUCLEOTIDE SEQUENCE [LARGE SCALE GENOMIC DNA]</scope>
    <source>
        <strain evidence="3 4">LMG 7603</strain>
    </source>
</reference>
<dbReference type="Gene3D" id="1.20.1050.10">
    <property type="match status" value="1"/>
</dbReference>
<evidence type="ECO:0000313" key="4">
    <source>
        <dbReference type="Proteomes" id="UP000550787"/>
    </source>
</evidence>
<dbReference type="EMBL" id="JABEQG010000004">
    <property type="protein sequence ID" value="MBB2155376.1"/>
    <property type="molecule type" value="Genomic_DNA"/>
</dbReference>
<dbReference type="Proteomes" id="UP000550787">
    <property type="component" value="Unassembled WGS sequence"/>
</dbReference>
<dbReference type="Pfam" id="PF13410">
    <property type="entry name" value="GST_C_2"/>
    <property type="match status" value="1"/>
</dbReference>
<feature type="domain" description="GST C-terminal" evidence="2">
    <location>
        <begin position="87"/>
        <end position="207"/>
    </location>
</feature>